<dbReference type="Proteomes" id="UP001529510">
    <property type="component" value="Unassembled WGS sequence"/>
</dbReference>
<feature type="non-terminal residue" evidence="1">
    <location>
        <position position="57"/>
    </location>
</feature>
<accession>A0ABD0PP66</accession>
<name>A0ABD0PP66_CIRMR</name>
<sequence length="57" mass="6339">MSLVSSFLQKRILHWCVWGLASLNGIHLNALHPNVFSEGNSNHIQILSSIAEGTRKL</sequence>
<gene>
    <name evidence="1" type="ORF">M9458_028174</name>
</gene>
<dbReference type="AlphaFoldDB" id="A0ABD0PP66"/>
<proteinExistence type="predicted"/>
<evidence type="ECO:0000313" key="2">
    <source>
        <dbReference type="Proteomes" id="UP001529510"/>
    </source>
</evidence>
<comment type="caution">
    <text evidence="1">The sequence shown here is derived from an EMBL/GenBank/DDBJ whole genome shotgun (WGS) entry which is preliminary data.</text>
</comment>
<evidence type="ECO:0000313" key="1">
    <source>
        <dbReference type="EMBL" id="KAL0175844.1"/>
    </source>
</evidence>
<protein>
    <submittedName>
        <fullName evidence="1">Uncharacterized protein</fullName>
    </submittedName>
</protein>
<keyword evidence="2" id="KW-1185">Reference proteome</keyword>
<organism evidence="1 2">
    <name type="scientific">Cirrhinus mrigala</name>
    <name type="common">Mrigala</name>
    <dbReference type="NCBI Taxonomy" id="683832"/>
    <lineage>
        <taxon>Eukaryota</taxon>
        <taxon>Metazoa</taxon>
        <taxon>Chordata</taxon>
        <taxon>Craniata</taxon>
        <taxon>Vertebrata</taxon>
        <taxon>Euteleostomi</taxon>
        <taxon>Actinopterygii</taxon>
        <taxon>Neopterygii</taxon>
        <taxon>Teleostei</taxon>
        <taxon>Ostariophysi</taxon>
        <taxon>Cypriniformes</taxon>
        <taxon>Cyprinidae</taxon>
        <taxon>Labeoninae</taxon>
        <taxon>Labeonini</taxon>
        <taxon>Cirrhinus</taxon>
    </lineage>
</organism>
<reference evidence="1 2" key="1">
    <citation type="submission" date="2024-05" db="EMBL/GenBank/DDBJ databases">
        <title>Genome sequencing and assembly of Indian major carp, Cirrhinus mrigala (Hamilton, 1822).</title>
        <authorList>
            <person name="Mohindra V."/>
            <person name="Chowdhury L.M."/>
            <person name="Lal K."/>
            <person name="Jena J.K."/>
        </authorList>
    </citation>
    <scope>NUCLEOTIDE SEQUENCE [LARGE SCALE GENOMIC DNA]</scope>
    <source>
        <strain evidence="1">CM1030</strain>
        <tissue evidence="1">Blood</tissue>
    </source>
</reference>
<dbReference type="EMBL" id="JAMKFB020000014">
    <property type="protein sequence ID" value="KAL0175844.1"/>
    <property type="molecule type" value="Genomic_DNA"/>
</dbReference>